<dbReference type="Gene3D" id="1.10.287.750">
    <property type="entry name" value="SO2669-like"/>
    <property type="match status" value="1"/>
</dbReference>
<proteinExistence type="predicted"/>
<dbReference type="InterPro" id="IPR036270">
    <property type="entry name" value="UPF0358_sf"/>
</dbReference>
<organism evidence="1 2">
    <name type="scientific">Liquorilactobacillus ghanensis DSM 18630</name>
    <dbReference type="NCBI Taxonomy" id="1423750"/>
    <lineage>
        <taxon>Bacteria</taxon>
        <taxon>Bacillati</taxon>
        <taxon>Bacillota</taxon>
        <taxon>Bacilli</taxon>
        <taxon>Lactobacillales</taxon>
        <taxon>Lactobacillaceae</taxon>
        <taxon>Liquorilactobacillus</taxon>
    </lineage>
</organism>
<dbReference type="EMBL" id="AZGB01000005">
    <property type="protein sequence ID" value="KRM07693.1"/>
    <property type="molecule type" value="Genomic_DNA"/>
</dbReference>
<comment type="caution">
    <text evidence="1">The sequence shown here is derived from an EMBL/GenBank/DDBJ whole genome shotgun (WGS) entry which is preliminary data.</text>
</comment>
<dbReference type="STRING" id="1423750.FC89_GL000133"/>
<dbReference type="Proteomes" id="UP000051451">
    <property type="component" value="Unassembled WGS sequence"/>
</dbReference>
<dbReference type="AlphaFoldDB" id="A0A0R1VQG9"/>
<name>A0A0R1VQG9_9LACO</name>
<keyword evidence="2" id="KW-1185">Reference proteome</keyword>
<evidence type="ECO:0000313" key="2">
    <source>
        <dbReference type="Proteomes" id="UP000051451"/>
    </source>
</evidence>
<accession>A0A0R1VQG9</accession>
<reference evidence="1 2" key="1">
    <citation type="journal article" date="2015" name="Genome Announc.">
        <title>Expanding the biotechnology potential of lactobacilli through comparative genomics of 213 strains and associated genera.</title>
        <authorList>
            <person name="Sun Z."/>
            <person name="Harris H.M."/>
            <person name="McCann A."/>
            <person name="Guo C."/>
            <person name="Argimon S."/>
            <person name="Zhang W."/>
            <person name="Yang X."/>
            <person name="Jeffery I.B."/>
            <person name="Cooney J.C."/>
            <person name="Kagawa T.F."/>
            <person name="Liu W."/>
            <person name="Song Y."/>
            <person name="Salvetti E."/>
            <person name="Wrobel A."/>
            <person name="Rasinkangas P."/>
            <person name="Parkhill J."/>
            <person name="Rea M.C."/>
            <person name="O'Sullivan O."/>
            <person name="Ritari J."/>
            <person name="Douillard F.P."/>
            <person name="Paul Ross R."/>
            <person name="Yang R."/>
            <person name="Briner A.E."/>
            <person name="Felis G.E."/>
            <person name="de Vos W.M."/>
            <person name="Barrangou R."/>
            <person name="Klaenhammer T.R."/>
            <person name="Caufield P.W."/>
            <person name="Cui Y."/>
            <person name="Zhang H."/>
            <person name="O'Toole P.W."/>
        </authorList>
    </citation>
    <scope>NUCLEOTIDE SEQUENCE [LARGE SCALE GENOMIC DNA]</scope>
    <source>
        <strain evidence="1 2">DSM 18630</strain>
    </source>
</reference>
<dbReference type="InterPro" id="IPR009983">
    <property type="entry name" value="UPF0358"/>
</dbReference>
<dbReference type="PATRIC" id="fig|1423750.3.peg.134"/>
<evidence type="ECO:0000313" key="1">
    <source>
        <dbReference type="EMBL" id="KRM07693.1"/>
    </source>
</evidence>
<gene>
    <name evidence="1" type="ORF">FC89_GL000133</name>
</gene>
<sequence length="105" mass="11535">MYDIIALVWKGAEAMQELVSRDEMLAVLAVDAAKIKSILSKQCNVLCMAKCPAFEEVADTQIYGFSCEVKLAEKCGILAEDEGRQMIQDLEQGLANIYATVGKDE</sequence>
<protein>
    <submittedName>
        <fullName evidence="1">Uncharacterized protein</fullName>
    </submittedName>
</protein>
<dbReference type="SUPFAM" id="SSF140404">
    <property type="entry name" value="EF2458-like"/>
    <property type="match status" value="1"/>
</dbReference>
<dbReference type="Pfam" id="PF07408">
    <property type="entry name" value="DUF1507"/>
    <property type="match status" value="1"/>
</dbReference>